<dbReference type="eggNOG" id="COG1647">
    <property type="taxonomic scope" value="Bacteria"/>
</dbReference>
<dbReference type="ESTHER" id="baccj-e6tux1">
    <property type="family name" value="CarbLipBact_2"/>
</dbReference>
<dbReference type="EMBL" id="CP002394">
    <property type="protein sequence ID" value="ADU32123.1"/>
    <property type="molecule type" value="Genomic_DNA"/>
</dbReference>
<sequence length="267" mass="29936">MKICFRKGTSVMNHPSIIQGAEAFHLKGNDVGILLCHGFVGTPQSMETIGRKFAAKGFTVRAPRLTGHGTDPYDFEKATYHDWITDLEENYLELKKTCSQIFVVGQSMGGLLALIIAGRFKDIAGVITLNVAYEVPGLEMYRNKISPRFIEESAPDIKNKNVHEITYPYIPITAINELLSVAQYTKQHIHQVECPVLLFRSSVDHVVPPESTNDAYDQLQTTQKEIITLTNSYHVASMDYDNEKIINDSVTFISKTTRQQGQVPCLI</sequence>
<organism evidence="4 5">
    <name type="scientific">Evansella cellulosilytica (strain ATCC 21833 / DSM 2522 / FERM P-1141 / JCM 9156 / N-4)</name>
    <name type="common">Bacillus cellulosilyticus</name>
    <dbReference type="NCBI Taxonomy" id="649639"/>
    <lineage>
        <taxon>Bacteria</taxon>
        <taxon>Bacillati</taxon>
        <taxon>Bacillota</taxon>
        <taxon>Bacilli</taxon>
        <taxon>Bacillales</taxon>
        <taxon>Bacillaceae</taxon>
        <taxon>Evansella</taxon>
    </lineage>
</organism>
<evidence type="ECO:0000313" key="4">
    <source>
        <dbReference type="EMBL" id="ADU32123.1"/>
    </source>
</evidence>
<name>E6TUX1_EVAC2</name>
<evidence type="ECO:0000256" key="1">
    <source>
        <dbReference type="PIRSR" id="PIRSR017388-1"/>
    </source>
</evidence>
<evidence type="ECO:0000313" key="5">
    <source>
        <dbReference type="Proteomes" id="UP000001401"/>
    </source>
</evidence>
<protein>
    <submittedName>
        <fullName evidence="4">Monoacylglycerol lipase</fullName>
    </submittedName>
</protein>
<dbReference type="HOGENOM" id="CLU_076594_0_1_9"/>
<dbReference type="PIRSF" id="PIRSF017388">
    <property type="entry name" value="Esterase_lipase"/>
    <property type="match status" value="1"/>
</dbReference>
<proteinExistence type="predicted"/>
<dbReference type="Proteomes" id="UP000001401">
    <property type="component" value="Chromosome"/>
</dbReference>
<dbReference type="STRING" id="649639.Bcell_3884"/>
<keyword evidence="5" id="KW-1185">Reference proteome</keyword>
<feature type="active site" description="Charge relay system" evidence="1">
    <location>
        <position position="204"/>
    </location>
</feature>
<feature type="active site" description="Nucleophile" evidence="1">
    <location>
        <position position="107"/>
    </location>
</feature>
<gene>
    <name evidence="4" type="ordered locus">Bcell_3884</name>
</gene>
<dbReference type="InterPro" id="IPR012354">
    <property type="entry name" value="Esterase_lipase"/>
</dbReference>
<dbReference type="Gene3D" id="3.40.50.1820">
    <property type="entry name" value="alpha/beta hydrolase"/>
    <property type="match status" value="1"/>
</dbReference>
<feature type="domain" description="Serine aminopeptidase S33" evidence="3">
    <location>
        <begin position="33"/>
        <end position="236"/>
    </location>
</feature>
<dbReference type="InterPro" id="IPR022742">
    <property type="entry name" value="Hydrolase_4"/>
</dbReference>
<dbReference type="InterPro" id="IPR029058">
    <property type="entry name" value="AB_hydrolase_fold"/>
</dbReference>
<dbReference type="KEGG" id="bco:Bcell_3884"/>
<evidence type="ECO:0000256" key="2">
    <source>
        <dbReference type="PIRSR" id="PIRSR017388-2"/>
    </source>
</evidence>
<reference evidence="4" key="1">
    <citation type="submission" date="2010-12" db="EMBL/GenBank/DDBJ databases">
        <title>Complete sequence of Bacillus cellulosilyticus DSM 2522.</title>
        <authorList>
            <consortium name="US DOE Joint Genome Institute"/>
            <person name="Lucas S."/>
            <person name="Copeland A."/>
            <person name="Lapidus A."/>
            <person name="Cheng J.-F."/>
            <person name="Bruce D."/>
            <person name="Goodwin L."/>
            <person name="Pitluck S."/>
            <person name="Chertkov O."/>
            <person name="Detter J.C."/>
            <person name="Han C."/>
            <person name="Tapia R."/>
            <person name="Land M."/>
            <person name="Hauser L."/>
            <person name="Jeffries C."/>
            <person name="Kyrpides N."/>
            <person name="Ivanova N."/>
            <person name="Mikhailova N."/>
            <person name="Brumm P."/>
            <person name="Mead D."/>
            <person name="Woyke T."/>
        </authorList>
    </citation>
    <scope>NUCLEOTIDE SEQUENCE [LARGE SCALE GENOMIC DNA]</scope>
    <source>
        <strain evidence="4">DSM 2522</strain>
    </source>
</reference>
<dbReference type="AlphaFoldDB" id="E6TUX1"/>
<feature type="binding site" evidence="2">
    <location>
        <position position="39"/>
    </location>
    <ligand>
        <name>substrate</name>
    </ligand>
</feature>
<dbReference type="InterPro" id="IPR051044">
    <property type="entry name" value="MAG_DAG_Lipase"/>
</dbReference>
<accession>E6TUX1</accession>
<evidence type="ECO:0000259" key="3">
    <source>
        <dbReference type="Pfam" id="PF12146"/>
    </source>
</evidence>
<dbReference type="PANTHER" id="PTHR11614">
    <property type="entry name" value="PHOSPHOLIPASE-RELATED"/>
    <property type="match status" value="1"/>
</dbReference>
<dbReference type="SUPFAM" id="SSF53474">
    <property type="entry name" value="alpha/beta-Hydrolases"/>
    <property type="match status" value="1"/>
</dbReference>
<dbReference type="GO" id="GO:0052689">
    <property type="term" value="F:carboxylic ester hydrolase activity"/>
    <property type="evidence" value="ECO:0007669"/>
    <property type="project" value="InterPro"/>
</dbReference>
<feature type="binding site" evidence="2">
    <location>
        <position position="108"/>
    </location>
    <ligand>
        <name>substrate</name>
    </ligand>
</feature>
<dbReference type="Pfam" id="PF12146">
    <property type="entry name" value="Hydrolase_4"/>
    <property type="match status" value="1"/>
</dbReference>
<feature type="active site" description="Charge relay system" evidence="1">
    <location>
        <position position="234"/>
    </location>
</feature>